<organism evidence="2 3">
    <name type="scientific">Litoribrevibacter euphylliae</name>
    <dbReference type="NCBI Taxonomy" id="1834034"/>
    <lineage>
        <taxon>Bacteria</taxon>
        <taxon>Pseudomonadati</taxon>
        <taxon>Pseudomonadota</taxon>
        <taxon>Gammaproteobacteria</taxon>
        <taxon>Oceanospirillales</taxon>
        <taxon>Oceanospirillaceae</taxon>
        <taxon>Litoribrevibacter</taxon>
    </lineage>
</organism>
<keyword evidence="1" id="KW-0175">Coiled coil</keyword>
<evidence type="ECO:0000256" key="1">
    <source>
        <dbReference type="SAM" id="Coils"/>
    </source>
</evidence>
<name>A0ABV7HDH9_9GAMM</name>
<protein>
    <submittedName>
        <fullName evidence="2">DUF6694 family lipoprotein</fullName>
    </submittedName>
</protein>
<gene>
    <name evidence="2" type="ORF">ACFOEK_06125</name>
</gene>
<dbReference type="Proteomes" id="UP001595476">
    <property type="component" value="Unassembled WGS sequence"/>
</dbReference>
<feature type="coiled-coil region" evidence="1">
    <location>
        <begin position="254"/>
        <end position="281"/>
    </location>
</feature>
<evidence type="ECO:0000313" key="3">
    <source>
        <dbReference type="Proteomes" id="UP001595476"/>
    </source>
</evidence>
<proteinExistence type="predicted"/>
<reference evidence="3" key="1">
    <citation type="journal article" date="2019" name="Int. J. Syst. Evol. Microbiol.">
        <title>The Global Catalogue of Microorganisms (GCM) 10K type strain sequencing project: providing services to taxonomists for standard genome sequencing and annotation.</title>
        <authorList>
            <consortium name="The Broad Institute Genomics Platform"/>
            <consortium name="The Broad Institute Genome Sequencing Center for Infectious Disease"/>
            <person name="Wu L."/>
            <person name="Ma J."/>
        </authorList>
    </citation>
    <scope>NUCLEOTIDE SEQUENCE [LARGE SCALE GENOMIC DNA]</scope>
    <source>
        <strain evidence="3">KCTC 52438</strain>
    </source>
</reference>
<keyword evidence="3" id="KW-1185">Reference proteome</keyword>
<evidence type="ECO:0000313" key="2">
    <source>
        <dbReference type="EMBL" id="MFC3150593.1"/>
    </source>
</evidence>
<comment type="caution">
    <text evidence="2">The sequence shown here is derived from an EMBL/GenBank/DDBJ whole genome shotgun (WGS) entry which is preliminary data.</text>
</comment>
<dbReference type="RefSeq" id="WP_386717669.1">
    <property type="nucleotide sequence ID" value="NZ_JBHRSZ010000002.1"/>
</dbReference>
<dbReference type="Pfam" id="PF20404">
    <property type="entry name" value="DUF6694"/>
    <property type="match status" value="1"/>
</dbReference>
<dbReference type="InterPro" id="IPR046516">
    <property type="entry name" value="DUF6694"/>
</dbReference>
<dbReference type="PROSITE" id="PS51257">
    <property type="entry name" value="PROKAR_LIPOPROTEIN"/>
    <property type="match status" value="1"/>
</dbReference>
<keyword evidence="2" id="KW-0449">Lipoprotein</keyword>
<feature type="coiled-coil region" evidence="1">
    <location>
        <begin position="103"/>
        <end position="133"/>
    </location>
</feature>
<sequence>MKFIKYVGILLITSVLTGCYEPTIDASSKETIKTSTQAIRDTLSDTEREEFDAALLLISFSQVEMKDLFSAGTSGAGEINLENKVKDVLHGKTASEVISEAARIKEEREKKAKQQALNEIQELETKLAKSKNAQTALNNFKVLRSRFYKEKQRFGPDKPFIELSVRNLTTHAVSRAYFKGTISSSGRSVPWHEDTFNYTIPGGLEPGESQNWHLAPNMFSDWDKVTAPENAVFTVVVEKLDGADGEALYSSTFTNRDRQRLNELKETYASVEQNFVQAEEEQPEEITAAQEEDWAEARRKRNLAFFNKNQERILRIAQQALDDKRYNRTLNLTDDYKTSDNPELQRIRKEAIYAIDRGW</sequence>
<dbReference type="EMBL" id="JBHRSZ010000002">
    <property type="protein sequence ID" value="MFC3150593.1"/>
    <property type="molecule type" value="Genomic_DNA"/>
</dbReference>
<accession>A0ABV7HDH9</accession>